<dbReference type="OrthoDB" id="196927at2759"/>
<feature type="repeat" description="ANK" evidence="3">
    <location>
        <begin position="204"/>
        <end position="226"/>
    </location>
</feature>
<organism evidence="5 6">
    <name type="scientific">Chrysochromulina tobinii</name>
    <dbReference type="NCBI Taxonomy" id="1460289"/>
    <lineage>
        <taxon>Eukaryota</taxon>
        <taxon>Haptista</taxon>
        <taxon>Haptophyta</taxon>
        <taxon>Prymnesiophyceae</taxon>
        <taxon>Prymnesiales</taxon>
        <taxon>Chrysochromulinaceae</taxon>
        <taxon>Chrysochromulina</taxon>
    </lineage>
</organism>
<evidence type="ECO:0000256" key="2">
    <source>
        <dbReference type="ARBA" id="ARBA00023043"/>
    </source>
</evidence>
<dbReference type="PROSITE" id="PS50088">
    <property type="entry name" value="ANK_REPEAT"/>
    <property type="match status" value="2"/>
</dbReference>
<sequence length="644" mass="69708">ISHSAQALPFASYTRAAARSACTQAALVLGSRANVLCRRPAARSPPAASPPRPVHHEDSCCCSRCLRAAAPCPPPCRALPRTVLTTPRPSHPQPSARNRPGERMSLLDEDTYERPDAEVLPLITPAAARRTNLHGDTPLHRAARNSSSEAVVQALLKANPEAAKATDKNGRLPFHMAAWNSSSEAVVQALLQAYPEAAKATDKGGRTPLHLAAVYSSSVAVVQALLAAYPEAAKATNKSGKTPADCAATHNGNAEVKAFFASGQVLTPAGIADDATLKKSIAWCDEQGVTSVSDMVKYDDMVKDFVRHLGLKTLPGKKLLSMLQPPTARLAGQLSDRLPPSPESEAQQAPPPPPATLAASRFIESYNQPERRPDQLFQLEAAVHSLILAHAQRAGIDRSEAVGFFQTLRTNALRAAMQAGGGGADEILRPDQLMYIAVRLWTSAATLRGREFCSLLNQALREDGADTIDHAATCTHAINTFCVARRGGIPVPWPSEHVLYRGGAMPRCFQSFFAVGKAYRAPMFIATSVEQDVSIQTFLMRLPPATASQSPPFQEPVLWRFHLDGALPPNRRCVHVNFIDRTDGTVHGEDEFLFAPYSTFTVRAFEWSPQPSVNAYTLRPHYIDVNVASDNRRPPLDLPLAPWC</sequence>
<keyword evidence="6" id="KW-1185">Reference proteome</keyword>
<dbReference type="SMART" id="SM00248">
    <property type="entry name" value="ANK"/>
    <property type="match status" value="3"/>
</dbReference>
<dbReference type="EMBL" id="JWZX01002091">
    <property type="protein sequence ID" value="KOO31080.1"/>
    <property type="molecule type" value="Genomic_DNA"/>
</dbReference>
<dbReference type="InterPro" id="IPR002110">
    <property type="entry name" value="Ankyrin_rpt"/>
</dbReference>
<dbReference type="Gene3D" id="3.90.176.10">
    <property type="entry name" value="Toxin ADP-ribosyltransferase, Chain A, domain 1"/>
    <property type="match status" value="1"/>
</dbReference>
<feature type="region of interest" description="Disordered" evidence="4">
    <location>
        <begin position="80"/>
        <end position="102"/>
    </location>
</feature>
<dbReference type="GO" id="GO:0051017">
    <property type="term" value="P:actin filament bundle assembly"/>
    <property type="evidence" value="ECO:0007669"/>
    <property type="project" value="TreeGrafter"/>
</dbReference>
<comment type="caution">
    <text evidence="5">The sequence shown here is derived from an EMBL/GenBank/DDBJ whole genome shotgun (WGS) entry which is preliminary data.</text>
</comment>
<name>A0A0M0JX07_9EUKA</name>
<dbReference type="GO" id="GO:0005737">
    <property type="term" value="C:cytoplasm"/>
    <property type="evidence" value="ECO:0007669"/>
    <property type="project" value="TreeGrafter"/>
</dbReference>
<evidence type="ECO:0000313" key="5">
    <source>
        <dbReference type="EMBL" id="KOO31080.1"/>
    </source>
</evidence>
<dbReference type="Pfam" id="PF00023">
    <property type="entry name" value="Ank"/>
    <property type="match status" value="1"/>
</dbReference>
<dbReference type="PROSITE" id="PS50297">
    <property type="entry name" value="ANK_REP_REGION"/>
    <property type="match status" value="2"/>
</dbReference>
<gene>
    <name evidence="5" type="ORF">Ctob_007573</name>
</gene>
<dbReference type="GO" id="GO:0051015">
    <property type="term" value="F:actin filament binding"/>
    <property type="evidence" value="ECO:0007669"/>
    <property type="project" value="TreeGrafter"/>
</dbReference>
<dbReference type="Pfam" id="PF12796">
    <property type="entry name" value="Ank_2"/>
    <property type="match status" value="1"/>
</dbReference>
<keyword evidence="2 3" id="KW-0040">ANK repeat</keyword>
<evidence type="ECO:0000256" key="4">
    <source>
        <dbReference type="SAM" id="MobiDB-lite"/>
    </source>
</evidence>
<feature type="region of interest" description="Disordered" evidence="4">
    <location>
        <begin position="332"/>
        <end position="356"/>
    </location>
</feature>
<feature type="compositionally biased region" description="Polar residues" evidence="4">
    <location>
        <begin position="83"/>
        <end position="96"/>
    </location>
</feature>
<feature type="repeat" description="ANK" evidence="3">
    <location>
        <begin position="134"/>
        <end position="167"/>
    </location>
</feature>
<dbReference type="InterPro" id="IPR036770">
    <property type="entry name" value="Ankyrin_rpt-contain_sf"/>
</dbReference>
<evidence type="ECO:0000256" key="3">
    <source>
        <dbReference type="PROSITE-ProRule" id="PRU00023"/>
    </source>
</evidence>
<keyword evidence="1" id="KW-0677">Repeat</keyword>
<reference evidence="6" key="1">
    <citation type="journal article" date="2015" name="PLoS Genet.">
        <title>Genome Sequence and Transcriptome Analyses of Chrysochromulina tobin: Metabolic Tools for Enhanced Algal Fitness in the Prominent Order Prymnesiales (Haptophyceae).</title>
        <authorList>
            <person name="Hovde B.T."/>
            <person name="Deodato C.R."/>
            <person name="Hunsperger H.M."/>
            <person name="Ryken S.A."/>
            <person name="Yost W."/>
            <person name="Jha R.K."/>
            <person name="Patterson J."/>
            <person name="Monnat R.J. Jr."/>
            <person name="Barlow S.B."/>
            <person name="Starkenburg S.R."/>
            <person name="Cattolico R.A."/>
        </authorList>
    </citation>
    <scope>NUCLEOTIDE SEQUENCE</scope>
    <source>
        <strain evidence="6">CCMP291</strain>
    </source>
</reference>
<protein>
    <submittedName>
        <fullName evidence="5">Uncharacterized protein</fullName>
    </submittedName>
</protein>
<evidence type="ECO:0000313" key="6">
    <source>
        <dbReference type="Proteomes" id="UP000037460"/>
    </source>
</evidence>
<dbReference type="Proteomes" id="UP000037460">
    <property type="component" value="Unassembled WGS sequence"/>
</dbReference>
<dbReference type="PANTHER" id="PTHR24153:SF8">
    <property type="entry name" value="FORKED, ISOFORM F"/>
    <property type="match status" value="1"/>
</dbReference>
<dbReference type="PANTHER" id="PTHR24153">
    <property type="entry name" value="ESPIN"/>
    <property type="match status" value="1"/>
</dbReference>
<dbReference type="SUPFAM" id="SSF48403">
    <property type="entry name" value="Ankyrin repeat"/>
    <property type="match status" value="1"/>
</dbReference>
<dbReference type="AlphaFoldDB" id="A0A0M0JX07"/>
<proteinExistence type="predicted"/>
<accession>A0A0M0JX07</accession>
<evidence type="ECO:0000256" key="1">
    <source>
        <dbReference type="ARBA" id="ARBA00022737"/>
    </source>
</evidence>
<dbReference type="Gene3D" id="1.25.40.20">
    <property type="entry name" value="Ankyrin repeat-containing domain"/>
    <property type="match status" value="2"/>
</dbReference>
<dbReference type="InterPro" id="IPR052420">
    <property type="entry name" value="Espin/Espin-like"/>
</dbReference>
<feature type="non-terminal residue" evidence="5">
    <location>
        <position position="1"/>
    </location>
</feature>